<keyword evidence="3" id="KW-1185">Reference proteome</keyword>
<evidence type="ECO:0000313" key="2">
    <source>
        <dbReference type="EMBL" id="MBB2956246.1"/>
    </source>
</evidence>
<dbReference type="Pfam" id="PF00903">
    <property type="entry name" value="Glyoxalase"/>
    <property type="match status" value="1"/>
</dbReference>
<organism evidence="2 3">
    <name type="scientific">Pseudoclavibacter helvolus</name>
    <dbReference type="NCBI Taxonomy" id="255205"/>
    <lineage>
        <taxon>Bacteria</taxon>
        <taxon>Bacillati</taxon>
        <taxon>Actinomycetota</taxon>
        <taxon>Actinomycetes</taxon>
        <taxon>Micrococcales</taxon>
        <taxon>Microbacteriaceae</taxon>
        <taxon>Pseudoclavibacter</taxon>
    </lineage>
</organism>
<reference evidence="2 3" key="1">
    <citation type="submission" date="2020-08" db="EMBL/GenBank/DDBJ databases">
        <title>Sequencing the genomes of 1000 actinobacteria strains.</title>
        <authorList>
            <person name="Klenk H.-P."/>
        </authorList>
    </citation>
    <scope>NUCLEOTIDE SEQUENCE [LARGE SCALE GENOMIC DNA]</scope>
    <source>
        <strain evidence="2 3">DSM 20419</strain>
    </source>
</reference>
<proteinExistence type="predicted"/>
<evidence type="ECO:0000313" key="3">
    <source>
        <dbReference type="Proteomes" id="UP000545286"/>
    </source>
</evidence>
<dbReference type="InterPro" id="IPR052164">
    <property type="entry name" value="Anthracycline_SecMetBiosynth"/>
</dbReference>
<gene>
    <name evidence="2" type="ORF">FHX72_000358</name>
</gene>
<dbReference type="RefSeq" id="WP_183622670.1">
    <property type="nucleotide sequence ID" value="NZ_JACHWJ010000001.1"/>
</dbReference>
<comment type="caution">
    <text evidence="2">The sequence shown here is derived from an EMBL/GenBank/DDBJ whole genome shotgun (WGS) entry which is preliminary data.</text>
</comment>
<dbReference type="InterPro" id="IPR037523">
    <property type="entry name" value="VOC_core"/>
</dbReference>
<name>A0A7W4UKS2_9MICO</name>
<dbReference type="SUPFAM" id="SSF54593">
    <property type="entry name" value="Glyoxalase/Bleomycin resistance protein/Dihydroxybiphenyl dioxygenase"/>
    <property type="match status" value="1"/>
</dbReference>
<dbReference type="PANTHER" id="PTHR33993">
    <property type="entry name" value="GLYOXALASE-RELATED"/>
    <property type="match status" value="1"/>
</dbReference>
<dbReference type="CDD" id="cd07247">
    <property type="entry name" value="SgaA_N_like"/>
    <property type="match status" value="1"/>
</dbReference>
<dbReference type="AlphaFoldDB" id="A0A7W4UKS2"/>
<dbReference type="Gene3D" id="3.10.180.10">
    <property type="entry name" value="2,3-Dihydroxybiphenyl 1,2-Dioxygenase, domain 1"/>
    <property type="match status" value="1"/>
</dbReference>
<dbReference type="InterPro" id="IPR029068">
    <property type="entry name" value="Glyas_Bleomycin-R_OHBP_Dase"/>
</dbReference>
<dbReference type="EMBL" id="JACHWJ010000001">
    <property type="protein sequence ID" value="MBB2956246.1"/>
    <property type="molecule type" value="Genomic_DNA"/>
</dbReference>
<evidence type="ECO:0000259" key="1">
    <source>
        <dbReference type="PROSITE" id="PS51819"/>
    </source>
</evidence>
<dbReference type="PROSITE" id="PS51819">
    <property type="entry name" value="VOC"/>
    <property type="match status" value="1"/>
</dbReference>
<feature type="domain" description="VOC" evidence="1">
    <location>
        <begin position="11"/>
        <end position="125"/>
    </location>
</feature>
<accession>A0A7W4UKS2</accession>
<protein>
    <recommendedName>
        <fullName evidence="1">VOC domain-containing protein</fullName>
    </recommendedName>
</protein>
<sequence>MSEPAARAHHSIDYLEFGVTDLAVAKQFYGDAFGWTFNDYGPGPNYVGIRRPGGAETDEVGGFRLDPQVTPGGALVLLYSDDLEASIAQVRAAGGEVVSGPYEFPGGRRFHFTDPAGNELGVWSSS</sequence>
<dbReference type="Proteomes" id="UP000545286">
    <property type="component" value="Unassembled WGS sequence"/>
</dbReference>
<dbReference type="PANTHER" id="PTHR33993:SF1">
    <property type="entry name" value="GLYOXALASE FAMILY PROTEIN"/>
    <property type="match status" value="1"/>
</dbReference>
<dbReference type="InterPro" id="IPR004360">
    <property type="entry name" value="Glyas_Fos-R_dOase_dom"/>
</dbReference>